<reference evidence="2 3" key="1">
    <citation type="journal article" date="2018" name="Sci. Rep.">
        <title>Genomic signatures of local adaptation to the degree of environmental predictability in rotifers.</title>
        <authorList>
            <person name="Franch-Gras L."/>
            <person name="Hahn C."/>
            <person name="Garcia-Roger E.M."/>
            <person name="Carmona M.J."/>
            <person name="Serra M."/>
            <person name="Gomez A."/>
        </authorList>
    </citation>
    <scope>NUCLEOTIDE SEQUENCE [LARGE SCALE GENOMIC DNA]</scope>
    <source>
        <strain evidence="2">HYR1</strain>
    </source>
</reference>
<comment type="caution">
    <text evidence="2">The sequence shown here is derived from an EMBL/GenBank/DDBJ whole genome shotgun (WGS) entry which is preliminary data.</text>
</comment>
<sequence>MCLKAFFSLFLTTIALFRFFENQNSLKRRPQVDVLYLSNINSLSIECRMYEHDENLRLKK</sequence>
<feature type="signal peptide" evidence="1">
    <location>
        <begin position="1"/>
        <end position="17"/>
    </location>
</feature>
<evidence type="ECO:0000313" key="2">
    <source>
        <dbReference type="EMBL" id="RNA05574.1"/>
    </source>
</evidence>
<accession>A0A3M7Q2W7</accession>
<dbReference type="EMBL" id="REGN01007671">
    <property type="protein sequence ID" value="RNA05574.1"/>
    <property type="molecule type" value="Genomic_DNA"/>
</dbReference>
<dbReference type="Proteomes" id="UP000276133">
    <property type="component" value="Unassembled WGS sequence"/>
</dbReference>
<proteinExistence type="predicted"/>
<evidence type="ECO:0000313" key="3">
    <source>
        <dbReference type="Proteomes" id="UP000276133"/>
    </source>
</evidence>
<feature type="chain" id="PRO_5018306591" evidence="1">
    <location>
        <begin position="18"/>
        <end position="60"/>
    </location>
</feature>
<evidence type="ECO:0000256" key="1">
    <source>
        <dbReference type="SAM" id="SignalP"/>
    </source>
</evidence>
<keyword evidence="1" id="KW-0732">Signal</keyword>
<keyword evidence="3" id="KW-1185">Reference proteome</keyword>
<protein>
    <submittedName>
        <fullName evidence="2">Uncharacterized protein</fullName>
    </submittedName>
</protein>
<name>A0A3M7Q2W7_BRAPC</name>
<organism evidence="2 3">
    <name type="scientific">Brachionus plicatilis</name>
    <name type="common">Marine rotifer</name>
    <name type="synonym">Brachionus muelleri</name>
    <dbReference type="NCBI Taxonomy" id="10195"/>
    <lineage>
        <taxon>Eukaryota</taxon>
        <taxon>Metazoa</taxon>
        <taxon>Spiralia</taxon>
        <taxon>Gnathifera</taxon>
        <taxon>Rotifera</taxon>
        <taxon>Eurotatoria</taxon>
        <taxon>Monogononta</taxon>
        <taxon>Pseudotrocha</taxon>
        <taxon>Ploima</taxon>
        <taxon>Brachionidae</taxon>
        <taxon>Brachionus</taxon>
    </lineage>
</organism>
<gene>
    <name evidence="2" type="ORF">BpHYR1_018221</name>
</gene>
<dbReference type="AlphaFoldDB" id="A0A3M7Q2W7"/>